<dbReference type="InterPro" id="IPR006001">
    <property type="entry name" value="Therm_gnt_kin"/>
</dbReference>
<keyword evidence="7 10" id="KW-0067">ATP-binding</keyword>
<dbReference type="Pfam" id="PF01202">
    <property type="entry name" value="SKI"/>
    <property type="match status" value="1"/>
</dbReference>
<accession>A0A2I5TFR4</accession>
<reference evidence="11 14" key="3">
    <citation type="submission" date="2017-11" db="EMBL/GenBank/DDBJ databases">
        <title>Complete genome sequence of Serratia sp. ATCC 39006 LacA.</title>
        <authorList>
            <person name="Hampton H.G."/>
            <person name="Jackson S.A."/>
            <person name="Jauregui R."/>
            <person name="Poulter G.T.M."/>
            <person name="Salmond G.P.C."/>
            <person name="Fineran P.C."/>
        </authorList>
    </citation>
    <scope>NUCLEOTIDE SEQUENCE [LARGE SCALE GENOMIC DNA]</scope>
    <source>
        <strain evidence="11 14">ATCC 39006</strain>
    </source>
</reference>
<dbReference type="FunFam" id="3.40.50.300:FF:000522">
    <property type="entry name" value="Gluconokinase"/>
    <property type="match status" value="1"/>
</dbReference>
<keyword evidence="6 10" id="KW-0418">Kinase</keyword>
<keyword evidence="5 10" id="KW-0547">Nucleotide-binding</keyword>
<comment type="catalytic activity">
    <reaction evidence="9 10">
        <text>D-gluconate + ATP = 6-phospho-D-gluconate + ADP + H(+)</text>
        <dbReference type="Rhea" id="RHEA:19433"/>
        <dbReference type="ChEBI" id="CHEBI:15378"/>
        <dbReference type="ChEBI" id="CHEBI:18391"/>
        <dbReference type="ChEBI" id="CHEBI:30616"/>
        <dbReference type="ChEBI" id="CHEBI:58759"/>
        <dbReference type="ChEBI" id="CHEBI:456216"/>
        <dbReference type="EC" id="2.7.1.12"/>
    </reaction>
</comment>
<dbReference type="InterPro" id="IPR031322">
    <property type="entry name" value="Shikimate/glucono_kinase"/>
</dbReference>
<comment type="pathway">
    <text evidence="1">Carbohydrate acid metabolism.</text>
</comment>
<sequence length="182" mass="20060">MSGLCIILMGVSGSGKSSVGAALAKVISAKFIDGDDLHPRANIQKMASGHPLNDDDRAPWLERLNDAAYSLFHKNETGIIVCSALKKRYRDRLRNGNEEGMIFLYLKGSIEMILQRHQARAGHFMPTKLLKSQFDALEEPGQDEHDVITVDIDGTLEQVVKRCATALRARLTDATNFPLPTA</sequence>
<evidence type="ECO:0000256" key="10">
    <source>
        <dbReference type="RuleBase" id="RU363066"/>
    </source>
</evidence>
<reference evidence="12" key="4">
    <citation type="submission" date="2017-11" db="EMBL/GenBank/DDBJ databases">
        <title>Complete genome sequence of Serratia sp. ATCC 39006.</title>
        <authorList>
            <person name="Hampton H.G."/>
            <person name="Jackson S.A."/>
            <person name="Jauregui R."/>
            <person name="Poulter G.T.M."/>
            <person name="Salmond G.P.C."/>
            <person name="Fineran P.C."/>
        </authorList>
    </citation>
    <scope>NUCLEOTIDE SEQUENCE</scope>
    <source>
        <strain evidence="12">ATCC 39006</strain>
    </source>
</reference>
<evidence type="ECO:0000256" key="4">
    <source>
        <dbReference type="ARBA" id="ARBA00022679"/>
    </source>
</evidence>
<keyword evidence="4 10" id="KW-0808">Transferase</keyword>
<name>A0A2I5TFR4_SERS3</name>
<evidence type="ECO:0000313" key="13">
    <source>
        <dbReference type="Proteomes" id="UP000017700"/>
    </source>
</evidence>
<comment type="similarity">
    <text evidence="2 10">Belongs to the gluconokinase GntK/GntV family.</text>
</comment>
<dbReference type="EC" id="2.7.1.12" evidence="3 10"/>
<organism evidence="12 13">
    <name type="scientific">Serratia sp. (strain ATCC 39006)</name>
    <name type="common">Prodigiosinella confusarubida</name>
    <dbReference type="NCBI Taxonomy" id="104623"/>
    <lineage>
        <taxon>Bacteria</taxon>
        <taxon>Pseudomonadati</taxon>
        <taxon>Pseudomonadota</taxon>
        <taxon>Gammaproteobacteria</taxon>
        <taxon>Enterobacterales</taxon>
        <taxon>Pectobacteriaceae</taxon>
        <taxon>Prodigiosinella</taxon>
    </lineage>
</organism>
<evidence type="ECO:0000313" key="11">
    <source>
        <dbReference type="EMBL" id="AUG99086.1"/>
    </source>
</evidence>
<reference evidence="12 13" key="1">
    <citation type="journal article" date="2013" name="Genome Announc.">
        <title>Draft genome sequence of Serratia sp. strain ATCC 39006, a model bacterium for analysis of the biosynthesis and regulation of prodigiosin, a carbapenem, and gas vesicles.</title>
        <authorList>
            <person name="Fineran P.C."/>
            <person name="Iglesias Cans M.C."/>
            <person name="Ramsay J.P."/>
            <person name="Wilf N.M."/>
            <person name="Cossyleon D."/>
            <person name="McNeil M.B."/>
            <person name="Williamson N.R."/>
            <person name="Monson R.E."/>
            <person name="Becher S.A."/>
            <person name="Stanton J.A."/>
            <person name="Brugger K."/>
            <person name="Brown S.D."/>
            <person name="Salmond G.P."/>
        </authorList>
    </citation>
    <scope>NUCLEOTIDE SEQUENCE [LARGE SCALE GENOMIC DNA]</scope>
    <source>
        <strain evidence="12">ATCC 39006</strain>
        <strain evidence="13">ATCC 39006 / SC 11482</strain>
    </source>
</reference>
<evidence type="ECO:0000256" key="9">
    <source>
        <dbReference type="ARBA" id="ARBA00048090"/>
    </source>
</evidence>
<keyword evidence="8" id="KW-0311">Gluconate utilization</keyword>
<evidence type="ECO:0000313" key="14">
    <source>
        <dbReference type="Proteomes" id="UP000233778"/>
    </source>
</evidence>
<protein>
    <recommendedName>
        <fullName evidence="3 10">Gluconokinase</fullName>
        <ecNumber evidence="3 10">2.7.1.12</ecNumber>
    </recommendedName>
</protein>
<dbReference type="PRINTS" id="PR01100">
    <property type="entry name" value="SHIKIMTKNASE"/>
</dbReference>
<evidence type="ECO:0000256" key="7">
    <source>
        <dbReference type="ARBA" id="ARBA00022840"/>
    </source>
</evidence>
<evidence type="ECO:0000256" key="5">
    <source>
        <dbReference type="ARBA" id="ARBA00022741"/>
    </source>
</evidence>
<dbReference type="InterPro" id="IPR027417">
    <property type="entry name" value="P-loop_NTPase"/>
</dbReference>
<dbReference type="Proteomes" id="UP000233778">
    <property type="component" value="Chromosome"/>
</dbReference>
<dbReference type="STRING" id="104623.Ser39006_00175"/>
<dbReference type="GO" id="GO:0005524">
    <property type="term" value="F:ATP binding"/>
    <property type="evidence" value="ECO:0007669"/>
    <property type="project" value="UniProtKB-KW"/>
</dbReference>
<evidence type="ECO:0000256" key="8">
    <source>
        <dbReference type="ARBA" id="ARBA00023064"/>
    </source>
</evidence>
<dbReference type="KEGG" id="sera:Ser39006_004190"/>
<dbReference type="SUPFAM" id="SSF52540">
    <property type="entry name" value="P-loop containing nucleoside triphosphate hydrolases"/>
    <property type="match status" value="1"/>
</dbReference>
<proteinExistence type="inferred from homology"/>
<evidence type="ECO:0000256" key="6">
    <source>
        <dbReference type="ARBA" id="ARBA00022777"/>
    </source>
</evidence>
<dbReference type="GO" id="GO:0019521">
    <property type="term" value="P:D-gluconate metabolic process"/>
    <property type="evidence" value="ECO:0007669"/>
    <property type="project" value="UniProtKB-KW"/>
</dbReference>
<dbReference type="OrthoDB" id="9795716at2"/>
<dbReference type="Gene3D" id="3.40.50.300">
    <property type="entry name" value="P-loop containing nucleotide triphosphate hydrolases"/>
    <property type="match status" value="1"/>
</dbReference>
<evidence type="ECO:0000256" key="3">
    <source>
        <dbReference type="ARBA" id="ARBA00012054"/>
    </source>
</evidence>
<dbReference type="AlphaFoldDB" id="A0A2I5TFR4"/>
<keyword evidence="13" id="KW-1185">Reference proteome</keyword>
<evidence type="ECO:0000313" key="12">
    <source>
        <dbReference type="EMBL" id="AUH03402.1"/>
    </source>
</evidence>
<evidence type="ECO:0000256" key="1">
    <source>
        <dbReference type="ARBA" id="ARBA00004761"/>
    </source>
</evidence>
<dbReference type="GO" id="GO:0046316">
    <property type="term" value="F:gluconokinase activity"/>
    <property type="evidence" value="ECO:0007669"/>
    <property type="project" value="UniProtKB-EC"/>
</dbReference>
<dbReference type="PANTHER" id="PTHR43442">
    <property type="entry name" value="GLUCONOKINASE-RELATED"/>
    <property type="match status" value="1"/>
</dbReference>
<dbReference type="EMBL" id="CP025084">
    <property type="protein sequence ID" value="AUH03402.1"/>
    <property type="molecule type" value="Genomic_DNA"/>
</dbReference>
<dbReference type="RefSeq" id="WP_021013452.1">
    <property type="nucleotide sequence ID" value="NZ_CP025084.1"/>
</dbReference>
<gene>
    <name evidence="12" type="primary">idnK</name>
    <name evidence="11" type="ORF">CWC46_04190</name>
    <name evidence="12" type="ORF">Ser39006_004190</name>
</gene>
<dbReference type="KEGG" id="serq:CWC46_04190"/>
<evidence type="ECO:0000256" key="2">
    <source>
        <dbReference type="ARBA" id="ARBA00008420"/>
    </source>
</evidence>
<dbReference type="EMBL" id="CP025085">
    <property type="protein sequence ID" value="AUG99086.1"/>
    <property type="molecule type" value="Genomic_DNA"/>
</dbReference>
<dbReference type="NCBIfam" id="TIGR01313">
    <property type="entry name" value="therm_gnt_kin"/>
    <property type="match status" value="1"/>
</dbReference>
<reference evidence="12" key="2">
    <citation type="submission" date="2013-09" db="EMBL/GenBank/DDBJ databases">
        <authorList>
            <person name="Wang G."/>
            <person name="Yang Y."/>
            <person name="Su Y."/>
        </authorList>
    </citation>
    <scope>NUCLEOTIDE SEQUENCE</scope>
    <source>
        <strain evidence="12">ATCC 39006</strain>
    </source>
</reference>
<dbReference type="PANTHER" id="PTHR43442:SF3">
    <property type="entry name" value="GLUCONOKINASE-RELATED"/>
    <property type="match status" value="1"/>
</dbReference>
<dbReference type="Proteomes" id="UP000017700">
    <property type="component" value="Chromosome"/>
</dbReference>
<dbReference type="CDD" id="cd02021">
    <property type="entry name" value="GntK"/>
    <property type="match status" value="1"/>
</dbReference>
<dbReference type="GO" id="GO:0005737">
    <property type="term" value="C:cytoplasm"/>
    <property type="evidence" value="ECO:0007669"/>
    <property type="project" value="TreeGrafter"/>
</dbReference>